<gene>
    <name evidence="6" type="ORF">MELIAE_LOCUS693</name>
</gene>
<dbReference type="SUPFAM" id="SSF64268">
    <property type="entry name" value="PX domain"/>
    <property type="match status" value="1"/>
</dbReference>
<dbReference type="InterPro" id="IPR001683">
    <property type="entry name" value="PX_dom"/>
</dbReference>
<keyword evidence="3" id="KW-0175">Coiled coil</keyword>
<dbReference type="InterPro" id="IPR036871">
    <property type="entry name" value="PX_dom_sf"/>
</dbReference>
<dbReference type="GO" id="GO:0006622">
    <property type="term" value="P:protein targeting to lysosome"/>
    <property type="evidence" value="ECO:0007669"/>
    <property type="project" value="TreeGrafter"/>
</dbReference>
<evidence type="ECO:0000259" key="5">
    <source>
        <dbReference type="PROSITE" id="PS50195"/>
    </source>
</evidence>
<dbReference type="GO" id="GO:0005770">
    <property type="term" value="C:late endosome"/>
    <property type="evidence" value="ECO:0007669"/>
    <property type="project" value="TreeGrafter"/>
</dbReference>
<name>A0A9P0F9D5_BRAAE</name>
<comment type="subcellular location">
    <subcellularLocation>
        <location evidence="1">Cytoplasm</location>
    </subcellularLocation>
</comment>
<feature type="compositionally biased region" description="Polar residues" evidence="4">
    <location>
        <begin position="7"/>
        <end position="19"/>
    </location>
</feature>
<protein>
    <recommendedName>
        <fullName evidence="5">PX domain-containing protein</fullName>
    </recommendedName>
</protein>
<accession>A0A9P0F9D5</accession>
<evidence type="ECO:0000313" key="7">
    <source>
        <dbReference type="Proteomes" id="UP001154078"/>
    </source>
</evidence>
<feature type="region of interest" description="Disordered" evidence="4">
    <location>
        <begin position="1"/>
        <end position="34"/>
    </location>
</feature>
<evidence type="ECO:0000313" key="6">
    <source>
        <dbReference type="EMBL" id="CAH0546555.1"/>
    </source>
</evidence>
<evidence type="ECO:0000256" key="1">
    <source>
        <dbReference type="ARBA" id="ARBA00004496"/>
    </source>
</evidence>
<dbReference type="PROSITE" id="PS50195">
    <property type="entry name" value="PX"/>
    <property type="match status" value="1"/>
</dbReference>
<keyword evidence="7" id="KW-1185">Reference proteome</keyword>
<dbReference type="OrthoDB" id="76516at2759"/>
<dbReference type="PANTHER" id="PTHR22999:SF23">
    <property type="entry name" value="SORTING NEXIN-16"/>
    <property type="match status" value="1"/>
</dbReference>
<dbReference type="Gene3D" id="3.30.1520.10">
    <property type="entry name" value="Phox-like domain"/>
    <property type="match status" value="1"/>
</dbReference>
<dbReference type="AlphaFoldDB" id="A0A9P0F9D5"/>
<dbReference type="Pfam" id="PF00787">
    <property type="entry name" value="PX"/>
    <property type="match status" value="1"/>
</dbReference>
<reference evidence="6" key="1">
    <citation type="submission" date="2021-12" db="EMBL/GenBank/DDBJ databases">
        <authorList>
            <person name="King R."/>
        </authorList>
    </citation>
    <scope>NUCLEOTIDE SEQUENCE</scope>
</reference>
<feature type="coiled-coil region" evidence="3">
    <location>
        <begin position="185"/>
        <end position="219"/>
    </location>
</feature>
<dbReference type="Proteomes" id="UP001154078">
    <property type="component" value="Chromosome 1"/>
</dbReference>
<evidence type="ECO:0000256" key="3">
    <source>
        <dbReference type="SAM" id="Coils"/>
    </source>
</evidence>
<dbReference type="PANTHER" id="PTHR22999">
    <property type="entry name" value="PX SERINE/THREONINE KINASE PXK"/>
    <property type="match status" value="1"/>
</dbReference>
<dbReference type="GO" id="GO:0005769">
    <property type="term" value="C:early endosome"/>
    <property type="evidence" value="ECO:0007669"/>
    <property type="project" value="TreeGrafter"/>
</dbReference>
<dbReference type="GO" id="GO:0008333">
    <property type="term" value="P:endosome to lysosome transport"/>
    <property type="evidence" value="ECO:0007669"/>
    <property type="project" value="TreeGrafter"/>
</dbReference>
<dbReference type="EMBL" id="OV121132">
    <property type="protein sequence ID" value="CAH0546555.1"/>
    <property type="molecule type" value="Genomic_DNA"/>
</dbReference>
<evidence type="ECO:0000256" key="4">
    <source>
        <dbReference type="SAM" id="MobiDB-lite"/>
    </source>
</evidence>
<dbReference type="GO" id="GO:0045022">
    <property type="term" value="P:early endosome to late endosome transport"/>
    <property type="evidence" value="ECO:0007669"/>
    <property type="project" value="TreeGrafter"/>
</dbReference>
<dbReference type="InterPro" id="IPR051837">
    <property type="entry name" value="SortingNexin/PXDomain-PKLike"/>
</dbReference>
<feature type="domain" description="PX" evidence="5">
    <location>
        <begin position="66"/>
        <end position="180"/>
    </location>
</feature>
<evidence type="ECO:0000256" key="2">
    <source>
        <dbReference type="ARBA" id="ARBA00022490"/>
    </source>
</evidence>
<dbReference type="GO" id="GO:0035091">
    <property type="term" value="F:phosphatidylinositol binding"/>
    <property type="evidence" value="ECO:0007669"/>
    <property type="project" value="InterPro"/>
</dbReference>
<proteinExistence type="predicted"/>
<organism evidence="6 7">
    <name type="scientific">Brassicogethes aeneus</name>
    <name type="common">Rape pollen beetle</name>
    <name type="synonym">Meligethes aeneus</name>
    <dbReference type="NCBI Taxonomy" id="1431903"/>
    <lineage>
        <taxon>Eukaryota</taxon>
        <taxon>Metazoa</taxon>
        <taxon>Ecdysozoa</taxon>
        <taxon>Arthropoda</taxon>
        <taxon>Hexapoda</taxon>
        <taxon>Insecta</taxon>
        <taxon>Pterygota</taxon>
        <taxon>Neoptera</taxon>
        <taxon>Endopterygota</taxon>
        <taxon>Coleoptera</taxon>
        <taxon>Polyphaga</taxon>
        <taxon>Cucujiformia</taxon>
        <taxon>Nitidulidae</taxon>
        <taxon>Meligethinae</taxon>
        <taxon>Brassicogethes</taxon>
    </lineage>
</organism>
<keyword evidence="2" id="KW-0963">Cytoplasm</keyword>
<sequence>MGDRTENLSSVSNNDQESVCSKVASEDGTTTISEDQVSENSMIYRITNMAQNMSIMEDNRTLDSESSNFRMPIVGYEIMEERPKFTVYKIKVENVDTGGFWYVFRRYTDFVRLCNKLKNSYPNVVQYLPRKRWFKNNYDSLFLDERVNDLQTLVNAILNIPDLLTSQDVQDFFCLNEAPVYADTNDESRIVLEALEETINDLKQQIMEKDSAIDALQDNLHSTVLENEHLKKIIRNSTMKCQKCQKDYENLTKLLQ</sequence>
<dbReference type="SMART" id="SM00312">
    <property type="entry name" value="PX"/>
    <property type="match status" value="1"/>
</dbReference>